<dbReference type="GeneID" id="92928414"/>
<evidence type="ECO:0000313" key="2">
    <source>
        <dbReference type="EMBL" id="HBJ08127.1"/>
    </source>
</evidence>
<dbReference type="InterPro" id="IPR000182">
    <property type="entry name" value="GNAT_dom"/>
</dbReference>
<dbReference type="Gene3D" id="3.40.630.30">
    <property type="match status" value="1"/>
</dbReference>
<reference evidence="2 3" key="1">
    <citation type="journal article" date="2018" name="Nat. Biotechnol.">
        <title>A standardized bacterial taxonomy based on genome phylogeny substantially revises the tree of life.</title>
        <authorList>
            <person name="Parks D.H."/>
            <person name="Chuvochina M."/>
            <person name="Waite D.W."/>
            <person name="Rinke C."/>
            <person name="Skarshewski A."/>
            <person name="Chaumeil P.A."/>
            <person name="Hugenholtz P."/>
        </authorList>
    </citation>
    <scope>NUCLEOTIDE SEQUENCE [LARGE SCALE GENOMIC DNA]</scope>
    <source>
        <strain evidence="2">UBA11482</strain>
    </source>
</reference>
<keyword evidence="2" id="KW-0808">Transferase</keyword>
<dbReference type="PROSITE" id="PS51186">
    <property type="entry name" value="GNAT"/>
    <property type="match status" value="1"/>
</dbReference>
<dbReference type="PANTHER" id="PTHR43415:SF3">
    <property type="entry name" value="GNAT-FAMILY ACETYLTRANSFERASE"/>
    <property type="match status" value="1"/>
</dbReference>
<feature type="domain" description="N-acetyltransferase" evidence="1">
    <location>
        <begin position="9"/>
        <end position="173"/>
    </location>
</feature>
<dbReference type="PANTHER" id="PTHR43415">
    <property type="entry name" value="SPERMIDINE N(1)-ACETYLTRANSFERASE"/>
    <property type="match status" value="1"/>
</dbReference>
<protein>
    <submittedName>
        <fullName evidence="2">N-acetyltransferase</fullName>
    </submittedName>
</protein>
<gene>
    <name evidence="2" type="ORF">DDY73_03905</name>
</gene>
<organism evidence="2 3">
    <name type="scientific">Coprobacter fastidiosus</name>
    <dbReference type="NCBI Taxonomy" id="1099853"/>
    <lineage>
        <taxon>Bacteria</taxon>
        <taxon>Pseudomonadati</taxon>
        <taxon>Bacteroidota</taxon>
        <taxon>Bacteroidia</taxon>
        <taxon>Bacteroidales</taxon>
        <taxon>Barnesiellaceae</taxon>
        <taxon>Coprobacter</taxon>
    </lineage>
</organism>
<dbReference type="Proteomes" id="UP000262954">
    <property type="component" value="Unassembled WGS sequence"/>
</dbReference>
<evidence type="ECO:0000313" key="3">
    <source>
        <dbReference type="Proteomes" id="UP000262954"/>
    </source>
</evidence>
<accession>A0A354M0T8</accession>
<dbReference type="GO" id="GO:0016747">
    <property type="term" value="F:acyltransferase activity, transferring groups other than amino-acyl groups"/>
    <property type="evidence" value="ECO:0007669"/>
    <property type="project" value="InterPro"/>
</dbReference>
<sequence length="173" mass="20161">MSYLSGTNIYLRAIEPEDLDILYQWENDSSLWVHGCTLAPFSKFTLREYIQNSCYDIYQTRQLRMMITLKKTNETIGMVDLFEIDPHHERGAVGILIAPDHQRKGFGNEALQLMCSYAFGFLHLHQLYAHILQENKNSLKLFSENGFISCGLFKEWVKTENGYKNVVVMQRIN</sequence>
<dbReference type="SUPFAM" id="SSF55729">
    <property type="entry name" value="Acyl-CoA N-acyltransferases (Nat)"/>
    <property type="match status" value="1"/>
</dbReference>
<dbReference type="EMBL" id="DNWC01000052">
    <property type="protein sequence ID" value="HBJ08127.1"/>
    <property type="molecule type" value="Genomic_DNA"/>
</dbReference>
<dbReference type="CDD" id="cd04301">
    <property type="entry name" value="NAT_SF"/>
    <property type="match status" value="1"/>
</dbReference>
<evidence type="ECO:0000259" key="1">
    <source>
        <dbReference type="PROSITE" id="PS51186"/>
    </source>
</evidence>
<dbReference type="RefSeq" id="WP_022600502.1">
    <property type="nucleotide sequence ID" value="NZ_AP028032.1"/>
</dbReference>
<dbReference type="Pfam" id="PF13302">
    <property type="entry name" value="Acetyltransf_3"/>
    <property type="match status" value="1"/>
</dbReference>
<proteinExistence type="predicted"/>
<comment type="caution">
    <text evidence="2">The sequence shown here is derived from an EMBL/GenBank/DDBJ whole genome shotgun (WGS) entry which is preliminary data.</text>
</comment>
<name>A0A354M0T8_9BACT</name>
<dbReference type="InterPro" id="IPR016181">
    <property type="entry name" value="Acyl_CoA_acyltransferase"/>
</dbReference>
<dbReference type="AlphaFoldDB" id="A0A354M0T8"/>